<comment type="caution">
    <text evidence="2">The sequence shown here is derived from an EMBL/GenBank/DDBJ whole genome shotgun (WGS) entry which is preliminary data.</text>
</comment>
<keyword evidence="3" id="KW-1185">Reference proteome</keyword>
<evidence type="ECO:0000313" key="3">
    <source>
        <dbReference type="Proteomes" id="UP001250932"/>
    </source>
</evidence>
<evidence type="ECO:0000313" key="2">
    <source>
        <dbReference type="EMBL" id="MDT7042763.1"/>
    </source>
</evidence>
<name>A0ABU3K8Z7_9BACT</name>
<organism evidence="2 3">
    <name type="scientific">Candidatus Nitronereus thalassa</name>
    <dbReference type="NCBI Taxonomy" id="3020898"/>
    <lineage>
        <taxon>Bacteria</taxon>
        <taxon>Pseudomonadati</taxon>
        <taxon>Nitrospirota</taxon>
        <taxon>Nitrospiria</taxon>
        <taxon>Nitrospirales</taxon>
        <taxon>Nitrospiraceae</taxon>
        <taxon>Candidatus Nitronereus</taxon>
    </lineage>
</organism>
<accession>A0ABU3K8Z7</accession>
<proteinExistence type="predicted"/>
<protein>
    <submittedName>
        <fullName evidence="2">Uncharacterized protein</fullName>
    </submittedName>
</protein>
<feature type="coiled-coil region" evidence="1">
    <location>
        <begin position="5"/>
        <end position="32"/>
    </location>
</feature>
<dbReference type="Proteomes" id="UP001250932">
    <property type="component" value="Unassembled WGS sequence"/>
</dbReference>
<evidence type="ECO:0000256" key="1">
    <source>
        <dbReference type="SAM" id="Coils"/>
    </source>
</evidence>
<sequence>MGYTKDDLKKLVDELTKQRDELKVKLHLAKAEGRDEWEKLETKWEEVKGKMKTMGEEAGEAADSVTAAAGLLADEIKKGYERIKNAF</sequence>
<keyword evidence="1" id="KW-0175">Coiled coil</keyword>
<dbReference type="EMBL" id="JAQOUE010000001">
    <property type="protein sequence ID" value="MDT7042763.1"/>
    <property type="molecule type" value="Genomic_DNA"/>
</dbReference>
<gene>
    <name evidence="2" type="ORF">PPG34_10405</name>
</gene>
<dbReference type="RefSeq" id="WP_313833215.1">
    <property type="nucleotide sequence ID" value="NZ_JAQOUE010000001.1"/>
</dbReference>
<reference evidence="2 3" key="1">
    <citation type="journal article" date="2023" name="ISME J.">
        <title>Cultivation and genomic characterization of novel and ubiquitous marine nitrite-oxidizing bacteria from the Nitrospirales.</title>
        <authorList>
            <person name="Mueller A.J."/>
            <person name="Daebeler A."/>
            <person name="Herbold C.W."/>
            <person name="Kirkegaard R.H."/>
            <person name="Daims H."/>
        </authorList>
    </citation>
    <scope>NUCLEOTIDE SEQUENCE [LARGE SCALE GENOMIC DNA]</scope>
    <source>
        <strain evidence="2 3">EB</strain>
    </source>
</reference>